<evidence type="ECO:0000256" key="1">
    <source>
        <dbReference type="ARBA" id="ARBA00023015"/>
    </source>
</evidence>
<reference evidence="6" key="1">
    <citation type="submission" date="2016-11" db="EMBL/GenBank/DDBJ databases">
        <authorList>
            <person name="Varghese N."/>
            <person name="Submissions S."/>
        </authorList>
    </citation>
    <scope>NUCLEOTIDE SEQUENCE [LARGE SCALE GENOMIC DNA]</scope>
    <source>
        <strain evidence="6">313</strain>
    </source>
</reference>
<dbReference type="InterPro" id="IPR000835">
    <property type="entry name" value="HTH_MarR-typ"/>
</dbReference>
<organism evidence="5 6">
    <name type="scientific">Carnobacterium alterfunditum</name>
    <dbReference type="NCBI Taxonomy" id="28230"/>
    <lineage>
        <taxon>Bacteria</taxon>
        <taxon>Bacillati</taxon>
        <taxon>Bacillota</taxon>
        <taxon>Bacilli</taxon>
        <taxon>Lactobacillales</taxon>
        <taxon>Carnobacteriaceae</taxon>
        <taxon>Carnobacterium</taxon>
    </lineage>
</organism>
<keyword evidence="2 5" id="KW-0238">DNA-binding</keyword>
<name>A0A1N6F0X7_9LACT</name>
<gene>
    <name evidence="5" type="ORF">SAMN05878443_0325</name>
</gene>
<evidence type="ECO:0000256" key="2">
    <source>
        <dbReference type="ARBA" id="ARBA00023125"/>
    </source>
</evidence>
<evidence type="ECO:0000256" key="3">
    <source>
        <dbReference type="ARBA" id="ARBA00023163"/>
    </source>
</evidence>
<dbReference type="OrthoDB" id="163346at2"/>
<dbReference type="SUPFAM" id="SSF46785">
    <property type="entry name" value="Winged helix' DNA-binding domain"/>
    <property type="match status" value="1"/>
</dbReference>
<feature type="domain" description="HTH marR-type" evidence="4">
    <location>
        <begin position="1"/>
        <end position="134"/>
    </location>
</feature>
<evidence type="ECO:0000259" key="4">
    <source>
        <dbReference type="PROSITE" id="PS50995"/>
    </source>
</evidence>
<dbReference type="InterPro" id="IPR036388">
    <property type="entry name" value="WH-like_DNA-bd_sf"/>
</dbReference>
<keyword evidence="1" id="KW-0805">Transcription regulation</keyword>
<keyword evidence="6" id="KW-1185">Reference proteome</keyword>
<dbReference type="PROSITE" id="PS50995">
    <property type="entry name" value="HTH_MARR_2"/>
    <property type="match status" value="1"/>
</dbReference>
<evidence type="ECO:0000313" key="6">
    <source>
        <dbReference type="Proteomes" id="UP000184758"/>
    </source>
</evidence>
<dbReference type="GO" id="GO:0003677">
    <property type="term" value="F:DNA binding"/>
    <property type="evidence" value="ECO:0007669"/>
    <property type="project" value="UniProtKB-KW"/>
</dbReference>
<dbReference type="STRING" id="28230.SAMN05878443_0325"/>
<dbReference type="GO" id="GO:0003700">
    <property type="term" value="F:DNA-binding transcription factor activity"/>
    <property type="evidence" value="ECO:0007669"/>
    <property type="project" value="InterPro"/>
</dbReference>
<dbReference type="RefSeq" id="WP_034546855.1">
    <property type="nucleotide sequence ID" value="NZ_FSRN01000001.1"/>
</dbReference>
<dbReference type="PANTHER" id="PTHR42756:SF1">
    <property type="entry name" value="TRANSCRIPTIONAL REPRESSOR OF EMRAB OPERON"/>
    <property type="match status" value="1"/>
</dbReference>
<evidence type="ECO:0000313" key="5">
    <source>
        <dbReference type="EMBL" id="SIN88889.1"/>
    </source>
</evidence>
<dbReference type="SMART" id="SM00347">
    <property type="entry name" value="HTH_MARR"/>
    <property type="match status" value="1"/>
</dbReference>
<dbReference type="Proteomes" id="UP000184758">
    <property type="component" value="Unassembled WGS sequence"/>
</dbReference>
<keyword evidence="3" id="KW-0804">Transcription</keyword>
<dbReference type="AlphaFoldDB" id="A0A1N6F0X7"/>
<accession>A0A1N6F0X7</accession>
<protein>
    <submittedName>
        <fullName evidence="5">DNA-binding transcriptional regulator, MarR family</fullName>
    </submittedName>
</protein>
<dbReference type="EMBL" id="FSRN01000001">
    <property type="protein sequence ID" value="SIN88889.1"/>
    <property type="molecule type" value="Genomic_DNA"/>
</dbReference>
<sequence>MKESIMDSRDVVSRFCRLQMNKKMAIPIRASEMGALIFVQKSEDKVTPLMISNFFGIAKPSVTDMIDSLIKKTYLIKIPSKIDRRSYTVEVTGKGYELLESTAKEYLKTMDLLEEKMGDQKFSLFIQLLQEANELLSEE</sequence>
<proteinExistence type="predicted"/>
<dbReference type="InterPro" id="IPR036390">
    <property type="entry name" value="WH_DNA-bd_sf"/>
</dbReference>
<dbReference type="eggNOG" id="COG1846">
    <property type="taxonomic scope" value="Bacteria"/>
</dbReference>
<dbReference type="PANTHER" id="PTHR42756">
    <property type="entry name" value="TRANSCRIPTIONAL REGULATOR, MARR"/>
    <property type="match status" value="1"/>
</dbReference>
<dbReference type="Gene3D" id="1.10.10.10">
    <property type="entry name" value="Winged helix-like DNA-binding domain superfamily/Winged helix DNA-binding domain"/>
    <property type="match status" value="1"/>
</dbReference>